<evidence type="ECO:0000313" key="3">
    <source>
        <dbReference type="EMBL" id="TFC81325.1"/>
    </source>
</evidence>
<dbReference type="GO" id="GO:0004519">
    <property type="term" value="F:endonuclease activity"/>
    <property type="evidence" value="ECO:0007669"/>
    <property type="project" value="UniProtKB-KW"/>
</dbReference>
<keyword evidence="3" id="KW-0269">Exonuclease</keyword>
<reference evidence="3 4" key="1">
    <citation type="submission" date="2019-03" db="EMBL/GenBank/DDBJ databases">
        <title>Genomics of glacier-inhabiting Cryobacterium strains.</title>
        <authorList>
            <person name="Liu Q."/>
            <person name="Xin Y.-H."/>
        </authorList>
    </citation>
    <scope>NUCLEOTIDE SEQUENCE [LARGE SCALE GENOMIC DNA]</scope>
    <source>
        <strain evidence="3 4">TMT2-48-2</strain>
    </source>
</reference>
<feature type="domain" description="Endonuclease/exonuclease/phosphatase" evidence="2">
    <location>
        <begin position="5"/>
        <end position="212"/>
    </location>
</feature>
<accession>A0A4R8XQK3</accession>
<evidence type="ECO:0000313" key="4">
    <source>
        <dbReference type="Proteomes" id="UP000298433"/>
    </source>
</evidence>
<dbReference type="InterPro" id="IPR005135">
    <property type="entry name" value="Endo/exonuclease/phosphatase"/>
</dbReference>
<dbReference type="SUPFAM" id="SSF56219">
    <property type="entry name" value="DNase I-like"/>
    <property type="match status" value="1"/>
</dbReference>
<organism evidence="3 4">
    <name type="scientific">Cryobacterium cheniae</name>
    <dbReference type="NCBI Taxonomy" id="1259262"/>
    <lineage>
        <taxon>Bacteria</taxon>
        <taxon>Bacillati</taxon>
        <taxon>Actinomycetota</taxon>
        <taxon>Actinomycetes</taxon>
        <taxon>Micrococcales</taxon>
        <taxon>Microbacteriaceae</taxon>
        <taxon>Cryobacterium</taxon>
    </lineage>
</organism>
<keyword evidence="4" id="KW-1185">Reference proteome</keyword>
<dbReference type="Pfam" id="PF03372">
    <property type="entry name" value="Exo_endo_phos"/>
    <property type="match status" value="1"/>
</dbReference>
<dbReference type="InterPro" id="IPR036691">
    <property type="entry name" value="Endo/exonu/phosph_ase_sf"/>
</dbReference>
<proteinExistence type="predicted"/>
<dbReference type="EMBL" id="SOGN01000035">
    <property type="protein sequence ID" value="TFC81325.1"/>
    <property type="molecule type" value="Genomic_DNA"/>
</dbReference>
<dbReference type="OrthoDB" id="4398889at2"/>
<keyword evidence="3" id="KW-0540">Nuclease</keyword>
<gene>
    <name evidence="3" type="ORF">E3T23_07570</name>
</gene>
<dbReference type="GO" id="GO:0004527">
    <property type="term" value="F:exonuclease activity"/>
    <property type="evidence" value="ECO:0007669"/>
    <property type="project" value="UniProtKB-KW"/>
</dbReference>
<keyword evidence="3" id="KW-0378">Hydrolase</keyword>
<sequence length="248" mass="27742">MKVISYNLRKNRASGELIALAENYDPDVLCLQECDTLELPAEIGLLHLADSTVRNRLGLAIYYRKDRFTNEHTKTFALKKSLHDRLLTPAHERLIGTRLTDLVADRELVVASFHAAPLTARNSLRRNQIRTAHEELHQLGPGLPTLMVGDYNYPIFKGHLGDQVTQSGYDLTLSDTRTYTRYKFFRGHFDLATSIGLTIDSVETLPIGTSDHLPILVTSTYSDEPVNATDVRSSLAETERASGGDFTI</sequence>
<dbReference type="RefSeq" id="WP_134369755.1">
    <property type="nucleotide sequence ID" value="NZ_SOGN01000035.1"/>
</dbReference>
<name>A0A4R8XQK3_9MICO</name>
<comment type="caution">
    <text evidence="3">The sequence shown here is derived from an EMBL/GenBank/DDBJ whole genome shotgun (WGS) entry which is preliminary data.</text>
</comment>
<keyword evidence="3" id="KW-0255">Endonuclease</keyword>
<evidence type="ECO:0000259" key="2">
    <source>
        <dbReference type="Pfam" id="PF03372"/>
    </source>
</evidence>
<dbReference type="Gene3D" id="3.60.10.10">
    <property type="entry name" value="Endonuclease/exonuclease/phosphatase"/>
    <property type="match status" value="1"/>
</dbReference>
<evidence type="ECO:0000256" key="1">
    <source>
        <dbReference type="SAM" id="MobiDB-lite"/>
    </source>
</evidence>
<feature type="region of interest" description="Disordered" evidence="1">
    <location>
        <begin position="227"/>
        <end position="248"/>
    </location>
</feature>
<dbReference type="Proteomes" id="UP000298433">
    <property type="component" value="Unassembled WGS sequence"/>
</dbReference>
<dbReference type="AlphaFoldDB" id="A0A4R8XQK3"/>
<protein>
    <submittedName>
        <fullName evidence="3">Endonuclease/exonuclease/phosphatase family protein</fullName>
    </submittedName>
</protein>